<sequence>MELRGMYVFTPAPGRTWGLTYETLAARLRERDPRETIRLDRGRPDREACLHFGITLGAATLEGKALLSPEGVSVADCSPRSAAAFAIWLRTHVVPRPAPITFNTEWGLDADLPDTPLPRGHHPQLVAAFRTHLTTATRLTAHA</sequence>
<proteinExistence type="predicted"/>
<dbReference type="RefSeq" id="WP_345691536.1">
    <property type="nucleotide sequence ID" value="NZ_BAABIT010000001.1"/>
</dbReference>
<gene>
    <name evidence="1" type="ORF">ACFPM3_33495</name>
</gene>
<organism evidence="1 2">
    <name type="scientific">Streptomyces coeruleoprunus</name>
    <dbReference type="NCBI Taxonomy" id="285563"/>
    <lineage>
        <taxon>Bacteria</taxon>
        <taxon>Bacillati</taxon>
        <taxon>Actinomycetota</taxon>
        <taxon>Actinomycetes</taxon>
        <taxon>Kitasatosporales</taxon>
        <taxon>Streptomycetaceae</taxon>
        <taxon>Streptomyces</taxon>
    </lineage>
</organism>
<name>A0ABV9XPJ2_9ACTN</name>
<comment type="caution">
    <text evidence="1">The sequence shown here is derived from an EMBL/GenBank/DDBJ whole genome shotgun (WGS) entry which is preliminary data.</text>
</comment>
<evidence type="ECO:0000313" key="2">
    <source>
        <dbReference type="Proteomes" id="UP001595829"/>
    </source>
</evidence>
<accession>A0ABV9XPJ2</accession>
<dbReference type="EMBL" id="JBHSJD010000027">
    <property type="protein sequence ID" value="MFC5027062.1"/>
    <property type="molecule type" value="Genomic_DNA"/>
</dbReference>
<protein>
    <submittedName>
        <fullName evidence="1">Uncharacterized protein</fullName>
    </submittedName>
</protein>
<dbReference type="Proteomes" id="UP001595829">
    <property type="component" value="Unassembled WGS sequence"/>
</dbReference>
<keyword evidence="2" id="KW-1185">Reference proteome</keyword>
<reference evidence="2" key="1">
    <citation type="journal article" date="2019" name="Int. J. Syst. Evol. Microbiol.">
        <title>The Global Catalogue of Microorganisms (GCM) 10K type strain sequencing project: providing services to taxonomists for standard genome sequencing and annotation.</title>
        <authorList>
            <consortium name="The Broad Institute Genomics Platform"/>
            <consortium name="The Broad Institute Genome Sequencing Center for Infectious Disease"/>
            <person name="Wu L."/>
            <person name="Ma J."/>
        </authorList>
    </citation>
    <scope>NUCLEOTIDE SEQUENCE [LARGE SCALE GENOMIC DNA]</scope>
    <source>
        <strain evidence="2">CGMCC 4.1648</strain>
    </source>
</reference>
<evidence type="ECO:0000313" key="1">
    <source>
        <dbReference type="EMBL" id="MFC5027062.1"/>
    </source>
</evidence>